<dbReference type="Pfam" id="PF26526">
    <property type="entry name" value="DUF8175"/>
    <property type="match status" value="1"/>
</dbReference>
<evidence type="ECO:0000259" key="1">
    <source>
        <dbReference type="Pfam" id="PF26526"/>
    </source>
</evidence>
<accession>A0A378X3H5</accession>
<evidence type="ECO:0000313" key="3">
    <source>
        <dbReference type="Proteomes" id="UP000255082"/>
    </source>
</evidence>
<dbReference type="RefSeq" id="WP_128145472.1">
    <property type="nucleotide sequence ID" value="NZ_JAJFOE010000003.1"/>
</dbReference>
<dbReference type="OrthoDB" id="4426844at2"/>
<reference evidence="2 3" key="1">
    <citation type="submission" date="2018-06" db="EMBL/GenBank/DDBJ databases">
        <authorList>
            <consortium name="Pathogen Informatics"/>
            <person name="Doyle S."/>
        </authorList>
    </citation>
    <scope>NUCLEOTIDE SEQUENCE [LARGE SCALE GENOMIC DNA]</scope>
    <source>
        <strain evidence="2 3">NCTC13184</strain>
    </source>
</reference>
<protein>
    <recommendedName>
        <fullName evidence="1">DUF8175 domain-containing protein</fullName>
    </recommendedName>
</protein>
<dbReference type="InterPro" id="IPR058488">
    <property type="entry name" value="DUF8175"/>
</dbReference>
<evidence type="ECO:0000313" key="2">
    <source>
        <dbReference type="EMBL" id="SUA47385.1"/>
    </source>
</evidence>
<feature type="domain" description="DUF8175" evidence="1">
    <location>
        <begin position="34"/>
        <end position="203"/>
    </location>
</feature>
<proteinExistence type="predicted"/>
<organism evidence="2 3">
    <name type="scientific">Nocardia africana</name>
    <dbReference type="NCBI Taxonomy" id="134964"/>
    <lineage>
        <taxon>Bacteria</taxon>
        <taxon>Bacillati</taxon>
        <taxon>Actinomycetota</taxon>
        <taxon>Actinomycetes</taxon>
        <taxon>Mycobacteriales</taxon>
        <taxon>Nocardiaceae</taxon>
        <taxon>Nocardia</taxon>
    </lineage>
</organism>
<name>A0A378X3H5_9NOCA</name>
<sequence>MNPHTSHHATHHAGLTALIGLLGIATLTGCTTPGEHSNPSAASSVPADIHAAPTNVTTTVYQGFSLPVADQGPHTVTGAVAAGFAHTPAGAALAAIHAVVRMSMAPDDQWATVGQQMLASGAGRDDWAVARAQMSITTPIASTPPKILGYRITGYTPDRADTAIYTQQPDTSLTCNTATVIWQTGDWKLLLPDGHHPALVTAPDTLPTDTIRLPIR</sequence>
<dbReference type="AlphaFoldDB" id="A0A378X3H5"/>
<dbReference type="Proteomes" id="UP000255082">
    <property type="component" value="Unassembled WGS sequence"/>
</dbReference>
<gene>
    <name evidence="2" type="ORF">NCTC13184_05926</name>
</gene>
<dbReference type="EMBL" id="UGRU01000001">
    <property type="protein sequence ID" value="SUA47385.1"/>
    <property type="molecule type" value="Genomic_DNA"/>
</dbReference>